<dbReference type="PANTHER" id="PTHR12835:SF5">
    <property type="entry name" value="BIOTIN--PROTEIN LIGASE"/>
    <property type="match status" value="1"/>
</dbReference>
<accession>A0ABM3FY20</accession>
<evidence type="ECO:0000313" key="3">
    <source>
        <dbReference type="RefSeq" id="XP_046592909.1"/>
    </source>
</evidence>
<keyword evidence="1" id="KW-0732">Signal</keyword>
<sequence>MILTFFYMVATWVQAWRLSSLRTRLAAILQNSNSPTPTIVFYINSIGCVNQESSVAKSASSHSNGSTDSLSSELCNNRSLAKLGDLLWYQGDKQLCSVYPQQKVNVSDWLKFPLGKTVFPLCMHNYSKDAALGECRMHVLVEAKLDHYNPTASIKATKLEDYGTVVAWTSNTYIALILEMDLDYLTKLSTALMHGQQFINNGLYLTRVQSVVVDGKPCVYNSDKLESFHKNKLIGKAQWNAQVKKLRIFSSTARIVSQQGIPIEVEETPGVYISPGNETPTLHAPTILEITIPSDTIAIQSTSDAPFPSTPPPTPASASAVINGTVSRLSQELSGSLEFSPTSSLDAPTVLSVSPSPSKSHDLALVDSVESNLTKSVVVIDSIPPECLDVVLSDCLTKTPSPKSLPLTSTANYSPSKKAVTGSGNYAKPPNILLYADSTIAIDNVKRVLEAILNRNKYTIYTLSSDEACSDVWMDQARLVVVCGNVGVDVASQLVEYMVRGGRLLALCSDTLHTLLPTFKTAEVREHELVRFSYGKWKHVRMMHHIFCYQASPAKSRFSQDHEDVKVSAPMTPASANVRDKAGKTHTFHVRVLGSEETWHTPSLLLANLPATGGKAVFSQIHLEVDPSQYEFEESKFSALKQSNSARLEIFSDLLSSHLGMDVCSEPRVLPAYSPGFFLGRHELKLEMLEKLKDRMLPNDIIKTGKLEIQFCGRSTQGISASASVLPVMIHQCPDNFSTVEYFENLSSEELGRLVIYADVMTSSMDVVANCQLHHGLAVIPCQQVSGQGKFKKYTTVEPPVIGVGLSGERINRFLSSGSVLYLSNWVRSLVPGTKLVRTRNTLTAFAVVLKRAQICYNTRSSYIAYHAQ</sequence>
<gene>
    <name evidence="3" type="primary">LOC107220495</name>
</gene>
<reference evidence="3" key="1">
    <citation type="submission" date="2025-08" db="UniProtKB">
        <authorList>
            <consortium name="RefSeq"/>
        </authorList>
    </citation>
    <scope>IDENTIFICATION</scope>
    <source>
        <tissue evidence="3">Thorax and Abdomen</tissue>
    </source>
</reference>
<dbReference type="Proteomes" id="UP000829291">
    <property type="component" value="Chromosome 4"/>
</dbReference>
<organism evidence="2 3">
    <name type="scientific">Neodiprion lecontei</name>
    <name type="common">Redheaded pine sawfly</name>
    <dbReference type="NCBI Taxonomy" id="441921"/>
    <lineage>
        <taxon>Eukaryota</taxon>
        <taxon>Metazoa</taxon>
        <taxon>Ecdysozoa</taxon>
        <taxon>Arthropoda</taxon>
        <taxon>Hexapoda</taxon>
        <taxon>Insecta</taxon>
        <taxon>Pterygota</taxon>
        <taxon>Neoptera</taxon>
        <taxon>Endopterygota</taxon>
        <taxon>Hymenoptera</taxon>
        <taxon>Tenthredinoidea</taxon>
        <taxon>Diprionidae</taxon>
        <taxon>Diprioninae</taxon>
        <taxon>Neodiprion</taxon>
    </lineage>
</organism>
<evidence type="ECO:0000256" key="1">
    <source>
        <dbReference type="SAM" id="SignalP"/>
    </source>
</evidence>
<dbReference type="PANTHER" id="PTHR12835">
    <property type="entry name" value="BIOTIN PROTEIN LIGASE"/>
    <property type="match status" value="1"/>
</dbReference>
<keyword evidence="2" id="KW-1185">Reference proteome</keyword>
<feature type="chain" id="PRO_5046215346" evidence="1">
    <location>
        <begin position="16"/>
        <end position="869"/>
    </location>
</feature>
<feature type="signal peptide" evidence="1">
    <location>
        <begin position="1"/>
        <end position="15"/>
    </location>
</feature>
<protein>
    <submittedName>
        <fullName evidence="3">Uncharacterized protein LOC107220495 isoform X2</fullName>
    </submittedName>
</protein>
<dbReference type="RefSeq" id="XP_046592909.1">
    <property type="nucleotide sequence ID" value="XM_046736953.1"/>
</dbReference>
<proteinExistence type="predicted"/>
<evidence type="ECO:0000313" key="2">
    <source>
        <dbReference type="Proteomes" id="UP000829291"/>
    </source>
</evidence>
<name>A0ABM3FY20_NEOLC</name>
<dbReference type="GeneID" id="107220495"/>